<dbReference type="AlphaFoldDB" id="A0A3N4IUB2"/>
<sequence length="190" mass="21276">MRGLRPHAATLARLSHPRPPPWSPSNSHEPKSRTISNQYASAFESPPPPPLPSPIRLVRIIQLQPATPTQKHAITLLNELSSMVCGAEDYTWVLFDLVPSGRTEGYRVSWKSGELLWTVKVCVTCEFRRITCSRIAPAQGKPITFPQTHSRLLKAWAGNESEELIRRHRLGFSEKGGGRGKYFKPLSTTI</sequence>
<evidence type="ECO:0000313" key="2">
    <source>
        <dbReference type="EMBL" id="RPA89365.1"/>
    </source>
</evidence>
<gene>
    <name evidence="2" type="ORF">L873DRAFT_664647</name>
</gene>
<keyword evidence="3" id="KW-1185">Reference proteome</keyword>
<dbReference type="EMBL" id="ML120586">
    <property type="protein sequence ID" value="RPA89365.1"/>
    <property type="molecule type" value="Genomic_DNA"/>
</dbReference>
<reference evidence="2 3" key="1">
    <citation type="journal article" date="2018" name="Nat. Ecol. Evol.">
        <title>Pezizomycetes genomes reveal the molecular basis of ectomycorrhizal truffle lifestyle.</title>
        <authorList>
            <person name="Murat C."/>
            <person name="Payen T."/>
            <person name="Noel B."/>
            <person name="Kuo A."/>
            <person name="Morin E."/>
            <person name="Chen J."/>
            <person name="Kohler A."/>
            <person name="Krizsan K."/>
            <person name="Balestrini R."/>
            <person name="Da Silva C."/>
            <person name="Montanini B."/>
            <person name="Hainaut M."/>
            <person name="Levati E."/>
            <person name="Barry K.W."/>
            <person name="Belfiori B."/>
            <person name="Cichocki N."/>
            <person name="Clum A."/>
            <person name="Dockter R.B."/>
            <person name="Fauchery L."/>
            <person name="Guy J."/>
            <person name="Iotti M."/>
            <person name="Le Tacon F."/>
            <person name="Lindquist E.A."/>
            <person name="Lipzen A."/>
            <person name="Malagnac F."/>
            <person name="Mello A."/>
            <person name="Molinier V."/>
            <person name="Miyauchi S."/>
            <person name="Poulain J."/>
            <person name="Riccioni C."/>
            <person name="Rubini A."/>
            <person name="Sitrit Y."/>
            <person name="Splivallo R."/>
            <person name="Traeger S."/>
            <person name="Wang M."/>
            <person name="Zifcakova L."/>
            <person name="Wipf D."/>
            <person name="Zambonelli A."/>
            <person name="Paolocci F."/>
            <person name="Nowrousian M."/>
            <person name="Ottonello S."/>
            <person name="Baldrian P."/>
            <person name="Spatafora J.W."/>
            <person name="Henrissat B."/>
            <person name="Nagy L.G."/>
            <person name="Aury J.M."/>
            <person name="Wincker P."/>
            <person name="Grigoriev I.V."/>
            <person name="Bonfante P."/>
            <person name="Martin F.M."/>
        </authorList>
    </citation>
    <scope>NUCLEOTIDE SEQUENCE [LARGE SCALE GENOMIC DNA]</scope>
    <source>
        <strain evidence="2 3">120613-1</strain>
    </source>
</reference>
<evidence type="ECO:0000313" key="3">
    <source>
        <dbReference type="Proteomes" id="UP000276215"/>
    </source>
</evidence>
<protein>
    <submittedName>
        <fullName evidence="2">Uncharacterized protein</fullName>
    </submittedName>
</protein>
<proteinExistence type="predicted"/>
<name>A0A3N4IUB2_9PEZI</name>
<dbReference type="Proteomes" id="UP000276215">
    <property type="component" value="Unassembled WGS sequence"/>
</dbReference>
<feature type="region of interest" description="Disordered" evidence="1">
    <location>
        <begin position="1"/>
        <end position="49"/>
    </location>
</feature>
<evidence type="ECO:0000256" key="1">
    <source>
        <dbReference type="SAM" id="MobiDB-lite"/>
    </source>
</evidence>
<organism evidence="2 3">
    <name type="scientific">Choiromyces venosus 120613-1</name>
    <dbReference type="NCBI Taxonomy" id="1336337"/>
    <lineage>
        <taxon>Eukaryota</taxon>
        <taxon>Fungi</taxon>
        <taxon>Dikarya</taxon>
        <taxon>Ascomycota</taxon>
        <taxon>Pezizomycotina</taxon>
        <taxon>Pezizomycetes</taxon>
        <taxon>Pezizales</taxon>
        <taxon>Tuberaceae</taxon>
        <taxon>Choiromyces</taxon>
    </lineage>
</organism>
<dbReference type="OrthoDB" id="5470099at2759"/>
<accession>A0A3N4IUB2</accession>